<organism evidence="1 2">
    <name type="scientific">Vaccinium darrowii</name>
    <dbReference type="NCBI Taxonomy" id="229202"/>
    <lineage>
        <taxon>Eukaryota</taxon>
        <taxon>Viridiplantae</taxon>
        <taxon>Streptophyta</taxon>
        <taxon>Embryophyta</taxon>
        <taxon>Tracheophyta</taxon>
        <taxon>Spermatophyta</taxon>
        <taxon>Magnoliopsida</taxon>
        <taxon>eudicotyledons</taxon>
        <taxon>Gunneridae</taxon>
        <taxon>Pentapetalae</taxon>
        <taxon>asterids</taxon>
        <taxon>Ericales</taxon>
        <taxon>Ericaceae</taxon>
        <taxon>Vaccinioideae</taxon>
        <taxon>Vaccinieae</taxon>
        <taxon>Vaccinium</taxon>
    </lineage>
</organism>
<gene>
    <name evidence="1" type="ORF">Vadar_018444</name>
</gene>
<accession>A0ACB7Z599</accession>
<evidence type="ECO:0000313" key="1">
    <source>
        <dbReference type="EMBL" id="KAH7860826.1"/>
    </source>
</evidence>
<protein>
    <submittedName>
        <fullName evidence="1">Uncharacterized protein</fullName>
    </submittedName>
</protein>
<proteinExistence type="predicted"/>
<evidence type="ECO:0000313" key="2">
    <source>
        <dbReference type="Proteomes" id="UP000828048"/>
    </source>
</evidence>
<reference evidence="1 2" key="1">
    <citation type="journal article" date="2021" name="Hortic Res">
        <title>High-quality reference genome and annotation aids understanding of berry development for evergreen blueberry (Vaccinium darrowii).</title>
        <authorList>
            <person name="Yu J."/>
            <person name="Hulse-Kemp A.M."/>
            <person name="Babiker E."/>
            <person name="Staton M."/>
        </authorList>
    </citation>
    <scope>NUCLEOTIDE SEQUENCE [LARGE SCALE GENOMIC DNA]</scope>
    <source>
        <strain evidence="2">cv. NJ 8807/NJ 8810</strain>
        <tissue evidence="1">Young leaf</tissue>
    </source>
</reference>
<keyword evidence="2" id="KW-1185">Reference proteome</keyword>
<sequence>MAVTISLQMSHDLGRCKNHGCNKQFRSLMGSGKLHLVKTSLPSLALRQDPLSIRLPKSLYSQKCRSPCKHITFRCHSVLNPGNGNGISCMKDAAVAFTRSCNAFQGSPIVLKLVSAVGIIAFALWGLGPLMRQSRIHKNGSGSKKSERGNYHVMTPLFPLLLWSGVIFICRGLDPVVLPSEGIQVIKQRVLSFIISLSTLLTLAYYFSSFIQQAEKFFTRTNDSTDPRPLSSSGVTMSFQFLSRAVVPAVLVAAILLFLELLGISTPKLLTAGGLGTVLLTFAGREIFRNFLSSAIIHATRPFVVNDWVQTKIEGYDVSGNVERVGWWTPTIIRGENREAVHIPNHQFTVNVVSNLSQKTHWRVKTHLAISHVDFNKINNIVADMRKVLAKNPQVEHKKLHRRVFLDYINPDNQGLMIYVSCFVKTSHLEEYMCVKEAILLDLLKVISHHRVRLATPIRTVQKIYSDSDFEDMPFSDSPRAAYSRPLLLSEPSPKINGEDRTKTQTRSARTGGEKDGTATAQHPPNANTDAKVPPQSKAKETSTSAPNVKNRPTPDSKIGLKAGEIKNLNTKEENADRKVGDKAKAKSKQESDVPSIQQSKQENERPTQPPLSRPPLEENIVLGVALEGSKRTLPIEDDMVPAPTQAEVKELAKSRSGNGSAAAEKDKKDSQLPNVSSTTSSGDRRDQQN</sequence>
<dbReference type="EMBL" id="CM037154">
    <property type="protein sequence ID" value="KAH7860826.1"/>
    <property type="molecule type" value="Genomic_DNA"/>
</dbReference>
<name>A0ACB7Z599_9ERIC</name>
<dbReference type="Proteomes" id="UP000828048">
    <property type="component" value="Chromosome 4"/>
</dbReference>
<comment type="caution">
    <text evidence="1">The sequence shown here is derived from an EMBL/GenBank/DDBJ whole genome shotgun (WGS) entry which is preliminary data.</text>
</comment>